<dbReference type="CDD" id="cd00093">
    <property type="entry name" value="HTH_XRE"/>
    <property type="match status" value="1"/>
</dbReference>
<dbReference type="GO" id="GO:0003677">
    <property type="term" value="F:DNA binding"/>
    <property type="evidence" value="ECO:0007669"/>
    <property type="project" value="UniProtKB-KW"/>
</dbReference>
<feature type="domain" description="HTH cro/C1-type" evidence="1">
    <location>
        <begin position="41"/>
        <end position="88"/>
    </location>
</feature>
<dbReference type="Proteomes" id="UP000011666">
    <property type="component" value="Unassembled WGS sequence"/>
</dbReference>
<dbReference type="Gene3D" id="3.30.450.180">
    <property type="match status" value="1"/>
</dbReference>
<dbReference type="Pfam" id="PF13560">
    <property type="entry name" value="HTH_31"/>
    <property type="match status" value="1"/>
</dbReference>
<name>M0QEJ0_9ACTN</name>
<dbReference type="InterPro" id="IPR010982">
    <property type="entry name" value="Lambda_DNA-bd_dom_sf"/>
</dbReference>
<protein>
    <submittedName>
        <fullName evidence="2">Putative DNA-binding protein</fullName>
    </submittedName>
</protein>
<dbReference type="EMBL" id="BANX01000005">
    <property type="protein sequence ID" value="GAC67000.1"/>
    <property type="molecule type" value="Genomic_DNA"/>
</dbReference>
<dbReference type="PROSITE" id="PS50943">
    <property type="entry name" value="HTH_CROC1"/>
    <property type="match status" value="1"/>
</dbReference>
<dbReference type="SUPFAM" id="SSF47413">
    <property type="entry name" value="lambda repressor-like DNA-binding domains"/>
    <property type="match status" value="1"/>
</dbReference>
<organism evidence="2 3">
    <name type="scientific">Gordonia soli NBRC 108243</name>
    <dbReference type="NCBI Taxonomy" id="1223545"/>
    <lineage>
        <taxon>Bacteria</taxon>
        <taxon>Bacillati</taxon>
        <taxon>Actinomycetota</taxon>
        <taxon>Actinomycetes</taxon>
        <taxon>Mycobacteriales</taxon>
        <taxon>Gordoniaceae</taxon>
        <taxon>Gordonia</taxon>
    </lineage>
</organism>
<dbReference type="Pfam" id="PF17765">
    <property type="entry name" value="MLTR_LBD"/>
    <property type="match status" value="1"/>
</dbReference>
<dbReference type="eggNOG" id="COG1396">
    <property type="taxonomic scope" value="Bacteria"/>
</dbReference>
<evidence type="ECO:0000259" key="1">
    <source>
        <dbReference type="PROSITE" id="PS50943"/>
    </source>
</evidence>
<keyword evidence="3" id="KW-1185">Reference proteome</keyword>
<sequence length="284" mass="31877">MSTLSPIARQELAALLRGRREALRPAQVGLPERVGPSRTPGLRREEVATLAGVSVDYLTRLEQARDVRPSVQVTEALAAALRLDDDQRTYLFTLAGHRVPAATTRPSVPEGLARLVTDLDPLPAMIVNHRLDILAWNGIMSALLLDLDEQSDGRLNVLRRCFLDDRFRDFYQDRDEVVRGAVLDLRAAWADHADDRELARLIDELESGSVEFAGYWRSREVSVRARGDKPMLHPVVGPVTVSFDVLNPLDDPDLRLIVYRAADDRSQTALDELSRTRPRHLRAL</sequence>
<dbReference type="PANTHER" id="PTHR35010">
    <property type="entry name" value="BLL4672 PROTEIN-RELATED"/>
    <property type="match status" value="1"/>
</dbReference>
<evidence type="ECO:0000313" key="3">
    <source>
        <dbReference type="Proteomes" id="UP000011666"/>
    </source>
</evidence>
<comment type="caution">
    <text evidence="2">The sequence shown here is derived from an EMBL/GenBank/DDBJ whole genome shotgun (WGS) entry which is preliminary data.</text>
</comment>
<dbReference type="SMART" id="SM00530">
    <property type="entry name" value="HTH_XRE"/>
    <property type="match status" value="1"/>
</dbReference>
<dbReference type="PANTHER" id="PTHR35010:SF2">
    <property type="entry name" value="BLL4672 PROTEIN"/>
    <property type="match status" value="1"/>
</dbReference>
<proteinExistence type="predicted"/>
<keyword evidence="2" id="KW-0238">DNA-binding</keyword>
<dbReference type="OrthoDB" id="3608749at2"/>
<dbReference type="Gene3D" id="1.10.260.40">
    <property type="entry name" value="lambda repressor-like DNA-binding domains"/>
    <property type="match status" value="1"/>
</dbReference>
<dbReference type="STRING" id="1223545.GS4_05_02130"/>
<dbReference type="InterPro" id="IPR001387">
    <property type="entry name" value="Cro/C1-type_HTH"/>
</dbReference>
<reference evidence="2 3" key="1">
    <citation type="submission" date="2013-01" db="EMBL/GenBank/DDBJ databases">
        <title>Whole genome shotgun sequence of Gordonia soli NBRC 108243.</title>
        <authorList>
            <person name="Isaki-Nakamura S."/>
            <person name="Hosoyama A."/>
            <person name="Tsuchikane K."/>
            <person name="Ando Y."/>
            <person name="Baba S."/>
            <person name="Ohji S."/>
            <person name="Hamada M."/>
            <person name="Tamura T."/>
            <person name="Yamazoe A."/>
            <person name="Yamazaki S."/>
            <person name="Fujita N."/>
        </authorList>
    </citation>
    <scope>NUCLEOTIDE SEQUENCE [LARGE SCALE GENOMIC DNA]</scope>
    <source>
        <strain evidence="2 3">NBRC 108243</strain>
    </source>
</reference>
<accession>M0QEJ0</accession>
<evidence type="ECO:0000313" key="2">
    <source>
        <dbReference type="EMBL" id="GAC67000.1"/>
    </source>
</evidence>
<dbReference type="InterPro" id="IPR041413">
    <property type="entry name" value="MLTR_LBD"/>
</dbReference>
<gene>
    <name evidence="2" type="ORF">GS4_05_02130</name>
</gene>
<dbReference type="RefSeq" id="WP_007617751.1">
    <property type="nucleotide sequence ID" value="NZ_BANX01000005.1"/>
</dbReference>
<dbReference type="AlphaFoldDB" id="M0QEJ0"/>